<protein>
    <recommendedName>
        <fullName evidence="3">Xylose isomerase-like TIM barrel domain-containing protein</fullName>
    </recommendedName>
</protein>
<gene>
    <name evidence="1" type="ORF">A2V71_03670</name>
</gene>
<sequence>MLALPYGEGDHKAGHRLNFMKSCIPVLDRLGWCIGIEGKGGLGDWARDCFPVIKELGGRITFHPPAGIAKGLGNPEKPIPDKLMEQAELVPEFIKLGLEAYTIHLAPAQASDPPEDMGLERYNSPIGAEQMLEHIKRQVEPLKQLNEMMQGILHIENVDITNFRGGGYRVPTYLALQTGCWLDLLWLRDQTGVKTTIDTEHLFCANNVLRREEDFLKLSHSSGVVPEVMHDLAEITGYWLQKDQVPAIAKDISWDRYIVLAKPNLFHFGGAYRAADDEERIMTHLPIDIRDTRQKKVLDYQLELVASGQGIGAVIEVCGKLQPDKYSEWSPRPYDDDVAKMMTYLTVINEIETLQKAK</sequence>
<evidence type="ECO:0008006" key="3">
    <source>
        <dbReference type="Google" id="ProtNLM"/>
    </source>
</evidence>
<proteinExistence type="predicted"/>
<evidence type="ECO:0000313" key="2">
    <source>
        <dbReference type="Proteomes" id="UP000178764"/>
    </source>
</evidence>
<dbReference type="Proteomes" id="UP000178764">
    <property type="component" value="Unassembled WGS sequence"/>
</dbReference>
<name>A0A1F5DNC6_9BACT</name>
<accession>A0A1F5DNC6</accession>
<organism evidence="1 2">
    <name type="scientific">Candidatus Berkelbacteria bacterium RBG_13_40_8</name>
    <dbReference type="NCBI Taxonomy" id="1797467"/>
    <lineage>
        <taxon>Bacteria</taxon>
        <taxon>Candidatus Berkelbacteria</taxon>
    </lineage>
</organism>
<evidence type="ECO:0000313" key="1">
    <source>
        <dbReference type="EMBL" id="OGD56677.1"/>
    </source>
</evidence>
<dbReference type="EMBL" id="MEZT01000015">
    <property type="protein sequence ID" value="OGD56677.1"/>
    <property type="molecule type" value="Genomic_DNA"/>
</dbReference>
<reference evidence="1 2" key="1">
    <citation type="journal article" date="2016" name="Nat. Commun.">
        <title>Thousands of microbial genomes shed light on interconnected biogeochemical processes in an aquifer system.</title>
        <authorList>
            <person name="Anantharaman K."/>
            <person name="Brown C.T."/>
            <person name="Hug L.A."/>
            <person name="Sharon I."/>
            <person name="Castelle C.J."/>
            <person name="Probst A.J."/>
            <person name="Thomas B.C."/>
            <person name="Singh A."/>
            <person name="Wilkins M.J."/>
            <person name="Karaoz U."/>
            <person name="Brodie E.L."/>
            <person name="Williams K.H."/>
            <person name="Hubbard S.S."/>
            <person name="Banfield J.F."/>
        </authorList>
    </citation>
    <scope>NUCLEOTIDE SEQUENCE [LARGE SCALE GENOMIC DNA]</scope>
</reference>
<comment type="caution">
    <text evidence="1">The sequence shown here is derived from an EMBL/GenBank/DDBJ whole genome shotgun (WGS) entry which is preliminary data.</text>
</comment>
<dbReference type="AlphaFoldDB" id="A0A1F5DNC6"/>